<dbReference type="PANTHER" id="PTHR12563:SF17">
    <property type="entry name" value="DIHYDROXYACETONE PHOSPHATE ACYLTRANSFERASE"/>
    <property type="match status" value="1"/>
</dbReference>
<comment type="catalytic activity">
    <reaction evidence="11">
        <text>sn-glycerol 3-phosphate + an acyl-CoA = a 1-acyl-sn-glycero-3-phosphate + CoA</text>
        <dbReference type="Rhea" id="RHEA:15325"/>
        <dbReference type="ChEBI" id="CHEBI:57287"/>
        <dbReference type="ChEBI" id="CHEBI:57597"/>
        <dbReference type="ChEBI" id="CHEBI:57970"/>
        <dbReference type="ChEBI" id="CHEBI:58342"/>
        <dbReference type="EC" id="2.3.1.15"/>
    </reaction>
</comment>
<reference evidence="13 14" key="1">
    <citation type="submission" date="2019-11" db="EMBL/GenBank/DDBJ databases">
        <authorList>
            <person name="Khan S.A."/>
            <person name="Jeon C.O."/>
            <person name="Chun B.H."/>
        </authorList>
    </citation>
    <scope>NUCLEOTIDE SEQUENCE [LARGE SCALE GENOMIC DNA]</scope>
    <source>
        <strain evidence="13 14">IMCC 1097</strain>
    </source>
</reference>
<dbReference type="Pfam" id="PF01553">
    <property type="entry name" value="Acyltransferase"/>
    <property type="match status" value="1"/>
</dbReference>
<evidence type="ECO:0000256" key="11">
    <source>
        <dbReference type="ARBA" id="ARBA00048427"/>
    </source>
</evidence>
<dbReference type="SMART" id="SM00563">
    <property type="entry name" value="PlsC"/>
    <property type="match status" value="1"/>
</dbReference>
<dbReference type="EMBL" id="CP045871">
    <property type="protein sequence ID" value="QGG79780.1"/>
    <property type="molecule type" value="Genomic_DNA"/>
</dbReference>
<dbReference type="SUPFAM" id="SSF69593">
    <property type="entry name" value="Glycerol-3-phosphate (1)-acyltransferase"/>
    <property type="match status" value="1"/>
</dbReference>
<dbReference type="InterPro" id="IPR002123">
    <property type="entry name" value="Plipid/glycerol_acylTrfase"/>
</dbReference>
<evidence type="ECO:0000256" key="9">
    <source>
        <dbReference type="ARBA" id="ARBA00023264"/>
    </source>
</evidence>
<evidence type="ECO:0000259" key="12">
    <source>
        <dbReference type="SMART" id="SM00563"/>
    </source>
</evidence>
<evidence type="ECO:0000256" key="3">
    <source>
        <dbReference type="ARBA" id="ARBA00007937"/>
    </source>
</evidence>
<keyword evidence="7" id="KW-0472">Membrane</keyword>
<evidence type="ECO:0000313" key="14">
    <source>
        <dbReference type="Proteomes" id="UP000388235"/>
    </source>
</evidence>
<keyword evidence="9" id="KW-1208">Phospholipid metabolism</keyword>
<dbReference type="InterPro" id="IPR022284">
    <property type="entry name" value="GPAT/DHAPAT"/>
</dbReference>
<gene>
    <name evidence="13" type="ORF">GH975_04015</name>
</gene>
<evidence type="ECO:0000256" key="6">
    <source>
        <dbReference type="ARBA" id="ARBA00022679"/>
    </source>
</evidence>
<organism evidence="13 14">
    <name type="scientific">Litorivicinus lipolyticus</name>
    <dbReference type="NCBI Taxonomy" id="418701"/>
    <lineage>
        <taxon>Bacteria</taxon>
        <taxon>Pseudomonadati</taxon>
        <taxon>Pseudomonadota</taxon>
        <taxon>Gammaproteobacteria</taxon>
        <taxon>Oceanospirillales</taxon>
        <taxon>Litorivicinaceae</taxon>
        <taxon>Litorivicinus</taxon>
    </lineage>
</organism>
<evidence type="ECO:0000313" key="13">
    <source>
        <dbReference type="EMBL" id="QGG79780.1"/>
    </source>
</evidence>
<feature type="domain" description="Phospholipid/glycerol acyltransferase" evidence="12">
    <location>
        <begin position="213"/>
        <end position="340"/>
    </location>
</feature>
<dbReference type="InterPro" id="IPR041728">
    <property type="entry name" value="GPAT/DHAPAT_LPLAT"/>
</dbReference>
<keyword evidence="14" id="KW-1185">Reference proteome</keyword>
<comment type="subcellular location">
    <subcellularLocation>
        <location evidence="1">Endomembrane system</location>
        <topology evidence="1">Peripheral membrane protein</topology>
    </subcellularLocation>
</comment>
<comment type="pathway">
    <text evidence="2">Phospholipid metabolism; CDP-diacylglycerol biosynthesis; CDP-diacylglycerol from sn-glycerol 3-phosphate: step 1/3.</text>
</comment>
<proteinExistence type="inferred from homology"/>
<evidence type="ECO:0000256" key="8">
    <source>
        <dbReference type="ARBA" id="ARBA00023209"/>
    </source>
</evidence>
<dbReference type="GO" id="GO:0012505">
    <property type="term" value="C:endomembrane system"/>
    <property type="evidence" value="ECO:0007669"/>
    <property type="project" value="UniProtKB-SubCell"/>
</dbReference>
<dbReference type="UniPathway" id="UPA00557">
    <property type="reaction ID" value="UER00612"/>
</dbReference>
<keyword evidence="6" id="KW-0808">Transferase</keyword>
<sequence length="666" mass="73395">MAAPFSAVCGILAGVKNNNQTPVRARWHLAGTAQFDEADLPPDLPWAVLPFDAASRALARQLTTQRLVDGGQFSGTVVPCTVAFGDGPTARHQRGLRRWLARLLNPRSARIRVGKPTDNPKWLQRQFYQGLAAKPESFDALFQSVIAQPMLADLSGDEHRRVRRHLKVLAARPNHTLTRLGDRVLGWFWTRFYSDVEIAGLTPVRGALGDATPVYLSTHRSHLDYLLLSWVLYRARLAVPLVAAGINLNLPLVGSVLRRGGGFFIRRSFQGDPLYPRVVQAYIHSRLLNRQPLEFFPEGGRSRDGLTRTLKLGLLKYVVEAARDPAMPPIALVPVGVAYDRMPDGGGYRYELEGRSKRSEGLADLPKAWRALRSDPLGRVRVSFSPPQRLHRDSALAEVGWAVGQQWQTDMPASAVGQLGLIVPGFAGHRARVSELGRALAVLQAAAGLPRRRDCLDEVRQLGYLERDEGEDAIVYAPAAARDQLSYAAGALRHRALALGLLSIAVLGGASARRTHSLFELAWPSMAPDLYLDADWSPPLDAARNALAEAGLLDPKPNANYRLLAALAEPVVPAVTRMLAILRQHLDAPDAELDEQLARAHDGARDALLLSGRSELNVLDIKAYRRFVVHLDDIGARVDGRLTRRARRTASRLLLAFEQLDRQFVI</sequence>
<evidence type="ECO:0000256" key="2">
    <source>
        <dbReference type="ARBA" id="ARBA00004765"/>
    </source>
</evidence>
<protein>
    <recommendedName>
        <fullName evidence="5">Glycerol-3-phosphate acyltransferase</fullName>
        <ecNumber evidence="4">2.3.1.15</ecNumber>
    </recommendedName>
</protein>
<evidence type="ECO:0000256" key="7">
    <source>
        <dbReference type="ARBA" id="ARBA00023136"/>
    </source>
</evidence>
<evidence type="ECO:0000256" key="10">
    <source>
        <dbReference type="ARBA" id="ARBA00023315"/>
    </source>
</evidence>
<keyword evidence="10" id="KW-0012">Acyltransferase</keyword>
<accession>A0A5Q2QD58</accession>
<comment type="similarity">
    <text evidence="3">Belongs to the GPAT/DAPAT family.</text>
</comment>
<name>A0A5Q2QD58_9GAMM</name>
<dbReference type="RefSeq" id="WP_153713284.1">
    <property type="nucleotide sequence ID" value="NZ_CP045871.1"/>
</dbReference>
<evidence type="ECO:0000256" key="5">
    <source>
        <dbReference type="ARBA" id="ARBA00013432"/>
    </source>
</evidence>
<keyword evidence="8" id="KW-0443">Lipid metabolism</keyword>
<keyword evidence="8" id="KW-0594">Phospholipid biosynthesis</keyword>
<dbReference type="GO" id="GO:0004366">
    <property type="term" value="F:glycerol-3-phosphate O-acyltransferase activity"/>
    <property type="evidence" value="ECO:0007669"/>
    <property type="project" value="UniProtKB-EC"/>
</dbReference>
<dbReference type="Proteomes" id="UP000388235">
    <property type="component" value="Chromosome"/>
</dbReference>
<dbReference type="CDD" id="cd07993">
    <property type="entry name" value="LPLAT_DHAPAT-like"/>
    <property type="match status" value="1"/>
</dbReference>
<dbReference type="GO" id="GO:0016024">
    <property type="term" value="P:CDP-diacylglycerol biosynthetic process"/>
    <property type="evidence" value="ECO:0007669"/>
    <property type="project" value="UniProtKB-UniPathway"/>
</dbReference>
<keyword evidence="8" id="KW-0444">Lipid biosynthesis</keyword>
<dbReference type="EC" id="2.3.1.15" evidence="4"/>
<evidence type="ECO:0000256" key="4">
    <source>
        <dbReference type="ARBA" id="ARBA00013113"/>
    </source>
</evidence>
<dbReference type="AlphaFoldDB" id="A0A5Q2QD58"/>
<dbReference type="OrthoDB" id="335193at2"/>
<dbReference type="PANTHER" id="PTHR12563">
    <property type="entry name" value="GLYCEROL-3-PHOSPHATE ACYLTRANSFERASE"/>
    <property type="match status" value="1"/>
</dbReference>
<evidence type="ECO:0000256" key="1">
    <source>
        <dbReference type="ARBA" id="ARBA00004184"/>
    </source>
</evidence>
<dbReference type="KEGG" id="llp:GH975_04015"/>